<dbReference type="SUPFAM" id="SSF75005">
    <property type="entry name" value="Arabinanase/levansucrase/invertase"/>
    <property type="match status" value="1"/>
</dbReference>
<dbReference type="PANTHER" id="PTHR42800">
    <property type="entry name" value="EXOINULINASE INUD (AFU_ORTHOLOGUE AFUA_5G00480)"/>
    <property type="match status" value="1"/>
</dbReference>
<evidence type="ECO:0000259" key="4">
    <source>
        <dbReference type="Pfam" id="PF00251"/>
    </source>
</evidence>
<dbReference type="InterPro" id="IPR001362">
    <property type="entry name" value="Glyco_hydro_32"/>
</dbReference>
<dbReference type="Gene3D" id="2.60.120.560">
    <property type="entry name" value="Exo-inulinase, domain 1"/>
    <property type="match status" value="1"/>
</dbReference>
<dbReference type="InterPro" id="IPR013320">
    <property type="entry name" value="ConA-like_dom_sf"/>
</dbReference>
<evidence type="ECO:0000256" key="2">
    <source>
        <dbReference type="ARBA" id="ARBA00022801"/>
    </source>
</evidence>
<dbReference type="InterPro" id="IPR018053">
    <property type="entry name" value="Glyco_hydro_32_AS"/>
</dbReference>
<dbReference type="Pfam" id="PF00251">
    <property type="entry name" value="Glyco_hydro_32N"/>
    <property type="match status" value="2"/>
</dbReference>
<dbReference type="Gene3D" id="2.115.10.20">
    <property type="entry name" value="Glycosyl hydrolase domain, family 43"/>
    <property type="match status" value="2"/>
</dbReference>
<dbReference type="SMART" id="SM00640">
    <property type="entry name" value="Glyco_32"/>
    <property type="match status" value="1"/>
</dbReference>
<evidence type="ECO:0000256" key="1">
    <source>
        <dbReference type="ARBA" id="ARBA00009902"/>
    </source>
</evidence>
<dbReference type="CDD" id="cd18622">
    <property type="entry name" value="GH32_Inu-like"/>
    <property type="match status" value="1"/>
</dbReference>
<feature type="domain" description="Glycosyl hydrolase family 32 N-terminal" evidence="4">
    <location>
        <begin position="26"/>
        <end position="276"/>
    </location>
</feature>
<dbReference type="PROSITE" id="PS00609">
    <property type="entry name" value="GLYCOSYL_HYDROL_F32"/>
    <property type="match status" value="1"/>
</dbReference>
<evidence type="ECO:0000259" key="5">
    <source>
        <dbReference type="Pfam" id="PF08244"/>
    </source>
</evidence>
<evidence type="ECO:0000313" key="6">
    <source>
        <dbReference type="EMBL" id="AQP45434.1"/>
    </source>
</evidence>
<feature type="domain" description="Glycosyl hydrolase family 32 N-terminal" evidence="4">
    <location>
        <begin position="614"/>
        <end position="685"/>
    </location>
</feature>
<protein>
    <submittedName>
        <fullName evidence="6">Glycosyl hydrolase family 32</fullName>
    </submittedName>
</protein>
<dbReference type="Proteomes" id="UP000188324">
    <property type="component" value="Chromosome"/>
</dbReference>
<dbReference type="InterPro" id="IPR023296">
    <property type="entry name" value="Glyco_hydro_beta-prop_sf"/>
</dbReference>
<dbReference type="AlphaFoldDB" id="A0A1Q2CH45"/>
<dbReference type="SUPFAM" id="SSF49899">
    <property type="entry name" value="Concanavalin A-like lectins/glucanases"/>
    <property type="match status" value="1"/>
</dbReference>
<keyword evidence="3" id="KW-0326">Glycosidase</keyword>
<sequence length="945" mass="101408">MAIGAAAVPAAADLNLGEEPYRPAYHYSPETNWMNDPNGLVYHDGVYHLYYQYNPQAATWGNMSWGHATSPDLVNWVEQPLAIGQTFNDAGQSIEDIFSGSIVVDTENTSGLGTADNPPLVAHYTSAYTGDHPTLAGIQAQSVAYSLDGGYTWEKYEGNPVLDRGSNNFRDPKVFRYTSPETGESYWVMVTVEALAHEVLIYRSDDLLHWSYLSTFGPANATGGIWEVPDLFPLPVEGADETKWVMIVNLNPGSPAGGSGAQYFVGEFDGETFTAENVVTGEETVPGTVIEDFEFGSWAESDWTVVNESGDFNGPFGDGPQAGAWRDQQEVAGYRGDSLVNSFVGWDWPTGTMTSAPFEVEQPWLNLLVGGGNHPRVEGGQMGNEPPAGSLLWNGFEGLRDGSSLADIGWVGTGDLQATRSPSSAGGDYYIGDARINTWEGGPNGDDNKGTLTSPSFEISGDYISFLIGGGHERPGLALELIVDGDVVRTAAGQDAGALQWTTWDVAEFRGLEGTLRIVDEVGGGWGHLTLDHVVVGDEPAQPRSSETTVNLVVDGEVVRSATGNNSETLDWASWDVAEFIGSEAEIMIVDNNRFGWGHILVDDIVASDAAQPRRIESYDWLDWGPDYYAAISFANVPDGRRIMMAWMNDWRYANAIPTAPWRSANALPRELTLQLVDGAYELEQAPVRELASLEVKSDRLRRTNVTVADTATALPWSSDAYKLEVTVDPQDATFAGVAVRTNSAFGDEGGEGTLIGIDTAAGRLVVDRTSAGEDSFHPQFAAAYSAPLVHEDGRQTFTVYVDRSSVEVFADGGLRTITSQIFPDPNSLGLSLVSEGGTARFVSVVATPLTPSVHTGAQAMEAEVTSAQCTAGVIVTVTNPTDERQSVRLDSVSGHRNVTLAAGQTAQVRLNGKPAKEAGSLTIEATARPSQTTSWTSVSMPACS</sequence>
<dbReference type="KEGG" id="tfl:RPIT_12005"/>
<evidence type="ECO:0000256" key="3">
    <source>
        <dbReference type="ARBA" id="ARBA00023295"/>
    </source>
</evidence>
<accession>A0A1Q2CH45</accession>
<keyword evidence="2 6" id="KW-0378">Hydrolase</keyword>
<evidence type="ECO:0000313" key="7">
    <source>
        <dbReference type="Proteomes" id="UP000188324"/>
    </source>
</evidence>
<dbReference type="InterPro" id="IPR013148">
    <property type="entry name" value="Glyco_hydro_32_N"/>
</dbReference>
<dbReference type="InterPro" id="IPR013189">
    <property type="entry name" value="Glyco_hydro_32_C"/>
</dbReference>
<dbReference type="RefSeq" id="WP_226996264.1">
    <property type="nucleotide sequence ID" value="NZ_CP019605.1"/>
</dbReference>
<reference evidence="6 7" key="1">
    <citation type="journal article" date="2016" name="Int. J. Syst. Evol. Microbiol.">
        <title>Tessaracoccus flavus sp. nov., isolated from the drainage system of a lindane-producing factory.</title>
        <authorList>
            <person name="Kumari R."/>
            <person name="Singh P."/>
            <person name="Schumann P."/>
            <person name="Lal R."/>
        </authorList>
    </citation>
    <scope>NUCLEOTIDE SEQUENCE [LARGE SCALE GENOMIC DNA]</scope>
    <source>
        <strain evidence="6 7">RP1T</strain>
    </source>
</reference>
<organism evidence="6 7">
    <name type="scientific">Tessaracoccus flavus</name>
    <dbReference type="NCBI Taxonomy" id="1610493"/>
    <lineage>
        <taxon>Bacteria</taxon>
        <taxon>Bacillati</taxon>
        <taxon>Actinomycetota</taxon>
        <taxon>Actinomycetes</taxon>
        <taxon>Propionibacteriales</taxon>
        <taxon>Propionibacteriaceae</taxon>
        <taxon>Tessaracoccus</taxon>
    </lineage>
</organism>
<comment type="similarity">
    <text evidence="1">Belongs to the glycosyl hydrolase 32 family.</text>
</comment>
<dbReference type="PANTHER" id="PTHR42800:SF1">
    <property type="entry name" value="EXOINULINASE INUD (AFU_ORTHOLOGUE AFUA_5G00480)"/>
    <property type="match status" value="1"/>
</dbReference>
<dbReference type="STRING" id="1610493.RPIT_12005"/>
<dbReference type="EMBL" id="CP019605">
    <property type="protein sequence ID" value="AQP45434.1"/>
    <property type="molecule type" value="Genomic_DNA"/>
</dbReference>
<keyword evidence="7" id="KW-1185">Reference proteome</keyword>
<dbReference type="GO" id="GO:0004575">
    <property type="term" value="F:sucrose alpha-glucosidase activity"/>
    <property type="evidence" value="ECO:0007669"/>
    <property type="project" value="TreeGrafter"/>
</dbReference>
<dbReference type="GO" id="GO:0005737">
    <property type="term" value="C:cytoplasm"/>
    <property type="evidence" value="ECO:0007669"/>
    <property type="project" value="TreeGrafter"/>
</dbReference>
<gene>
    <name evidence="6" type="ORF">RPIT_12005</name>
</gene>
<name>A0A1Q2CH45_9ACTN</name>
<proteinExistence type="inferred from homology"/>
<dbReference type="GO" id="GO:0005987">
    <property type="term" value="P:sucrose catabolic process"/>
    <property type="evidence" value="ECO:0007669"/>
    <property type="project" value="TreeGrafter"/>
</dbReference>
<feature type="domain" description="Glycosyl hydrolase family 32 C-terminal" evidence="5">
    <location>
        <begin position="690"/>
        <end position="847"/>
    </location>
</feature>
<dbReference type="Pfam" id="PF08244">
    <property type="entry name" value="Glyco_hydro_32C"/>
    <property type="match status" value="1"/>
</dbReference>